<dbReference type="MEROPS" id="M03.006"/>
<evidence type="ECO:0000259" key="14">
    <source>
        <dbReference type="Pfam" id="PF01432"/>
    </source>
</evidence>
<evidence type="ECO:0000256" key="6">
    <source>
        <dbReference type="ARBA" id="ARBA00022670"/>
    </source>
</evidence>
<evidence type="ECO:0000256" key="9">
    <source>
        <dbReference type="ARBA" id="ARBA00022833"/>
    </source>
</evidence>
<dbReference type="RefSeq" id="XP_003686508.1">
    <property type="nucleotide sequence ID" value="XM_003686460.1"/>
</dbReference>
<dbReference type="PANTHER" id="PTHR11804">
    <property type="entry name" value="PROTEASE M3 THIMET OLIGOPEPTIDASE-RELATED"/>
    <property type="match status" value="1"/>
</dbReference>
<evidence type="ECO:0000256" key="7">
    <source>
        <dbReference type="ARBA" id="ARBA00022723"/>
    </source>
</evidence>
<dbReference type="PANTHER" id="PTHR11804:SF79">
    <property type="entry name" value="MITOCHONDRIAL INTERMEDIATE PEPTIDASE"/>
    <property type="match status" value="1"/>
</dbReference>
<comment type="subcellular location">
    <subcellularLocation>
        <location evidence="2">Mitochondrion matrix</location>
    </subcellularLocation>
</comment>
<gene>
    <name evidence="15" type="primary">TPHA0G02390</name>
    <name evidence="15" type="ordered locus">TPHA_0G02390</name>
</gene>
<evidence type="ECO:0000256" key="10">
    <source>
        <dbReference type="ARBA" id="ARBA00022946"/>
    </source>
</evidence>
<dbReference type="KEGG" id="tpf:TPHA_0G02390"/>
<keyword evidence="10" id="KW-0809">Transit peptide</keyword>
<comment type="catalytic activity">
    <reaction evidence="1">
        <text>Release of an N-terminal octapeptide as second stage of processing of some proteins imported into the mitochondrion.</text>
        <dbReference type="EC" id="3.4.24.59"/>
    </reaction>
</comment>
<dbReference type="InterPro" id="IPR024077">
    <property type="entry name" value="Neurolysin/TOP_dom2"/>
</dbReference>
<evidence type="ECO:0000256" key="13">
    <source>
        <dbReference type="RuleBase" id="RU003435"/>
    </source>
</evidence>
<evidence type="ECO:0000256" key="5">
    <source>
        <dbReference type="ARBA" id="ARBA00018046"/>
    </source>
</evidence>
<dbReference type="GO" id="GO:0006879">
    <property type="term" value="P:intracellular iron ion homeostasis"/>
    <property type="evidence" value="ECO:0007669"/>
    <property type="project" value="EnsemblFungi"/>
</dbReference>
<dbReference type="AlphaFoldDB" id="G8BVZ6"/>
<dbReference type="OMA" id="ALMFEYM"/>
<dbReference type="GO" id="GO:0050821">
    <property type="term" value="P:protein stabilization"/>
    <property type="evidence" value="ECO:0007669"/>
    <property type="project" value="EnsemblFungi"/>
</dbReference>
<evidence type="ECO:0000256" key="11">
    <source>
        <dbReference type="ARBA" id="ARBA00023049"/>
    </source>
</evidence>
<dbReference type="Gene3D" id="1.10.1370.10">
    <property type="entry name" value="Neurolysin, domain 3"/>
    <property type="match status" value="1"/>
</dbReference>
<dbReference type="Gene3D" id="3.40.390.10">
    <property type="entry name" value="Collagenase (Catalytic Domain)"/>
    <property type="match status" value="1"/>
</dbReference>
<accession>G8BVZ6</accession>
<dbReference type="InterPro" id="IPR001567">
    <property type="entry name" value="Pept_M3A_M3B_dom"/>
</dbReference>
<keyword evidence="12" id="KW-0496">Mitochondrion</keyword>
<keyword evidence="7 13" id="KW-0479">Metal-binding</keyword>
<proteinExistence type="inferred from homology"/>
<sequence length="795" mass="91995">MRQSVTLFRYCRNTIQNSHHIEVYRSSLRYFSSITHDSHKYNSNSSKSSKEVLRKAFDDMDFWTDLNKHNYKVVKKKNLFRFDFSTNNDRDSEKNTGLFNNPYLTSPGGLKTFCQHSLMKANGIVEQLKKDTTEEGLALYISRLDLLSDTLCRVIDLCEFIRSAHPDDEYLKVSQECYELMFEFMNTLNTDVQLCYTLKHILEDEKICSKLTDEEYKVGKILLEDFEKSGIYMEPNTREKFIELSQEISLVGQEFISNTDYVTKNNILIDRESLNLSELELPFTYQLKTDITGKHYKIPTTGPIPYSILTNCSNETIRKKIWTELHSCSQEQIERLKKMVTLRYKLAKLLKKKSFAEYQLQGKMAKNPEEVKKFISTLLDFTKPLAIKELTSLAEVKAADLGLAFKNDSNFIVNLIRPWDRNYYSKINRYENKQTMEDLNELPYYFSLGNVIAGLSNLFHNIYGIRFELAVPKLEETWLPEVRKLNVISESEGLIGIVYCDLFERPSKKTNAAHFTICCSREIGKGEDISTMQVGMNSKGNMFQLPIISLICNFSKSHLFEENGPCFLQLHEIETLFHEMGHAMHSVLGRTRLQNTSGTRCATDFVELPSILMEHFAKDVRVMESISSHYISQEPASPELLQTWLHSTDNLQNLELYTQAKMSMLDQILHSNEIFEDQKDINVVKSYNDLEKKLELFSDDQSNWCGKFGHLFGYGASYYSYLFDRAIASKVWESLFKQNPFSRTSGLKFKDSVLRWGGSRDPWLCIANTLNEPQLAKGDSEAMKYIGSTKILDNS</sequence>
<comment type="similarity">
    <text evidence="3 13">Belongs to the peptidase M3 family.</text>
</comment>
<dbReference type="GO" id="GO:0006627">
    <property type="term" value="P:protein processing involved in protein targeting to mitochondrion"/>
    <property type="evidence" value="ECO:0007669"/>
    <property type="project" value="EnsemblFungi"/>
</dbReference>
<dbReference type="InterPro" id="IPR024079">
    <property type="entry name" value="MetalloPept_cat_dom_sf"/>
</dbReference>
<dbReference type="GO" id="GO:0005759">
    <property type="term" value="C:mitochondrial matrix"/>
    <property type="evidence" value="ECO:0007669"/>
    <property type="project" value="UniProtKB-SubCell"/>
</dbReference>
<dbReference type="EMBL" id="HE612862">
    <property type="protein sequence ID" value="CCE64074.1"/>
    <property type="molecule type" value="Genomic_DNA"/>
</dbReference>
<evidence type="ECO:0000256" key="2">
    <source>
        <dbReference type="ARBA" id="ARBA00004305"/>
    </source>
</evidence>
<dbReference type="SUPFAM" id="SSF55486">
    <property type="entry name" value="Metalloproteases ('zincins'), catalytic domain"/>
    <property type="match status" value="1"/>
</dbReference>
<evidence type="ECO:0000256" key="1">
    <source>
        <dbReference type="ARBA" id="ARBA00000436"/>
    </source>
</evidence>
<dbReference type="InterPro" id="IPR033851">
    <property type="entry name" value="M3A_MIP"/>
</dbReference>
<reference evidence="15 16" key="1">
    <citation type="journal article" date="2011" name="Proc. Natl. Acad. Sci. U.S.A.">
        <title>Evolutionary erosion of yeast sex chromosomes by mating-type switching accidents.</title>
        <authorList>
            <person name="Gordon J.L."/>
            <person name="Armisen D."/>
            <person name="Proux-Wera E."/>
            <person name="Oheigeartaigh S.S."/>
            <person name="Byrne K.P."/>
            <person name="Wolfe K.H."/>
        </authorList>
    </citation>
    <scope>NUCLEOTIDE SEQUENCE [LARGE SCALE GENOMIC DNA]</scope>
    <source>
        <strain evidence="16">ATCC 24235 / CBS 4417 / NBRC 1672 / NRRL Y-8282 / UCD 70-5</strain>
    </source>
</reference>
<evidence type="ECO:0000256" key="4">
    <source>
        <dbReference type="ARBA" id="ARBA00012441"/>
    </source>
</evidence>
<evidence type="ECO:0000313" key="15">
    <source>
        <dbReference type="EMBL" id="CCE64074.1"/>
    </source>
</evidence>
<dbReference type="EC" id="3.4.24.59" evidence="4"/>
<evidence type="ECO:0000313" key="16">
    <source>
        <dbReference type="Proteomes" id="UP000005666"/>
    </source>
</evidence>
<dbReference type="eggNOG" id="KOG2090">
    <property type="taxonomic scope" value="Eukaryota"/>
</dbReference>
<dbReference type="STRING" id="1071381.G8BVZ6"/>
<dbReference type="InterPro" id="IPR045090">
    <property type="entry name" value="Pept_M3A_M3B"/>
</dbReference>
<keyword evidence="6 13" id="KW-0645">Protease</keyword>
<dbReference type="GO" id="GO:0006518">
    <property type="term" value="P:peptide metabolic process"/>
    <property type="evidence" value="ECO:0007669"/>
    <property type="project" value="TreeGrafter"/>
</dbReference>
<dbReference type="OrthoDB" id="17530at2759"/>
<keyword evidence="11 13" id="KW-0482">Metalloprotease</keyword>
<comment type="cofactor">
    <cofactor evidence="13">
        <name>Zn(2+)</name>
        <dbReference type="ChEBI" id="CHEBI:29105"/>
    </cofactor>
    <text evidence="13">Binds 1 zinc ion.</text>
</comment>
<dbReference type="CDD" id="cd06457">
    <property type="entry name" value="M3A_MIP"/>
    <property type="match status" value="1"/>
</dbReference>
<evidence type="ECO:0000256" key="12">
    <source>
        <dbReference type="ARBA" id="ARBA00023128"/>
    </source>
</evidence>
<dbReference type="Pfam" id="PF01432">
    <property type="entry name" value="Peptidase_M3"/>
    <property type="match status" value="1"/>
</dbReference>
<dbReference type="GO" id="GO:0046872">
    <property type="term" value="F:metal ion binding"/>
    <property type="evidence" value="ECO:0007669"/>
    <property type="project" value="UniProtKB-UniRule"/>
</dbReference>
<organism evidence="15 16">
    <name type="scientific">Tetrapisispora phaffii (strain ATCC 24235 / CBS 4417 / NBRC 1672 / NRRL Y-8282 / UCD 70-5)</name>
    <name type="common">Yeast</name>
    <name type="synonym">Fabospora phaffii</name>
    <dbReference type="NCBI Taxonomy" id="1071381"/>
    <lineage>
        <taxon>Eukaryota</taxon>
        <taxon>Fungi</taxon>
        <taxon>Dikarya</taxon>
        <taxon>Ascomycota</taxon>
        <taxon>Saccharomycotina</taxon>
        <taxon>Saccharomycetes</taxon>
        <taxon>Saccharomycetales</taxon>
        <taxon>Saccharomycetaceae</taxon>
        <taxon>Tetrapisispora</taxon>
    </lineage>
</organism>
<protein>
    <recommendedName>
        <fullName evidence="5">Mitochondrial intermediate peptidase</fullName>
        <ecNumber evidence="4">3.4.24.59</ecNumber>
    </recommendedName>
</protein>
<dbReference type="GeneID" id="11535798"/>
<evidence type="ECO:0000256" key="8">
    <source>
        <dbReference type="ARBA" id="ARBA00022801"/>
    </source>
</evidence>
<keyword evidence="16" id="KW-1185">Reference proteome</keyword>
<evidence type="ECO:0000256" key="3">
    <source>
        <dbReference type="ARBA" id="ARBA00006040"/>
    </source>
</evidence>
<keyword evidence="8 13" id="KW-0378">Hydrolase</keyword>
<name>G8BVZ6_TETPH</name>
<dbReference type="HOGENOM" id="CLU_001805_0_0_1"/>
<keyword evidence="9 13" id="KW-0862">Zinc</keyword>
<feature type="domain" description="Peptidase M3A/M3B catalytic" evidence="14">
    <location>
        <begin position="309"/>
        <end position="784"/>
    </location>
</feature>
<dbReference type="GO" id="GO:0004222">
    <property type="term" value="F:metalloendopeptidase activity"/>
    <property type="evidence" value="ECO:0007669"/>
    <property type="project" value="UniProtKB-EC"/>
</dbReference>
<dbReference type="Proteomes" id="UP000005666">
    <property type="component" value="Chromosome 7"/>
</dbReference>